<gene>
    <name evidence="5" type="ORF">TH25_17070</name>
</gene>
<dbReference type="InterPro" id="IPR051162">
    <property type="entry name" value="T4SS_component"/>
</dbReference>
<name>A0A367WWX6_9PROT</name>
<reference evidence="5 6" key="1">
    <citation type="submission" date="2014-07" db="EMBL/GenBank/DDBJ databases">
        <title>Draft genome sequence of Thalassospira profundimaris S25-3-2.</title>
        <authorList>
            <person name="Lai Q."/>
            <person name="Shao Z."/>
        </authorList>
    </citation>
    <scope>NUCLEOTIDE SEQUENCE [LARGE SCALE GENOMIC DNA]</scope>
    <source>
        <strain evidence="5 6">S25-3-2</strain>
    </source>
</reference>
<comment type="caution">
    <text evidence="5">The sequence shown here is derived from an EMBL/GenBank/DDBJ whole genome shotgun (WGS) entry which is preliminary data.</text>
</comment>
<accession>A0A367WWX6</accession>
<dbReference type="GO" id="GO:0005524">
    <property type="term" value="F:ATP binding"/>
    <property type="evidence" value="ECO:0007669"/>
    <property type="project" value="UniProtKB-KW"/>
</dbReference>
<evidence type="ECO:0000256" key="3">
    <source>
        <dbReference type="ARBA" id="ARBA00022840"/>
    </source>
</evidence>
<dbReference type="Proteomes" id="UP000252517">
    <property type="component" value="Unassembled WGS sequence"/>
</dbReference>
<dbReference type="InterPro" id="IPR018145">
    <property type="entry name" value="CagE_TrbE_VirB_cntrl_dom"/>
</dbReference>
<dbReference type="InterPro" id="IPR043964">
    <property type="entry name" value="P-loop_TraG"/>
</dbReference>
<evidence type="ECO:0000256" key="1">
    <source>
        <dbReference type="ARBA" id="ARBA00006512"/>
    </source>
</evidence>
<dbReference type="NCBIfam" id="NF010447">
    <property type="entry name" value="PRK13873.1"/>
    <property type="match status" value="1"/>
</dbReference>
<dbReference type="CDD" id="cd01127">
    <property type="entry name" value="TrwB_TraG_TraD_VirD4"/>
    <property type="match status" value="1"/>
</dbReference>
<keyword evidence="2" id="KW-0547">Nucleotide-binding</keyword>
<dbReference type="Pfam" id="PF03135">
    <property type="entry name" value="CagE_TrbE_VirB"/>
    <property type="match status" value="1"/>
</dbReference>
<evidence type="ECO:0000259" key="4">
    <source>
        <dbReference type="SMART" id="SM00382"/>
    </source>
</evidence>
<evidence type="ECO:0000256" key="2">
    <source>
        <dbReference type="ARBA" id="ARBA00022741"/>
    </source>
</evidence>
<dbReference type="InterPro" id="IPR027417">
    <property type="entry name" value="P-loop_NTPase"/>
</dbReference>
<dbReference type="OrthoDB" id="9816422at2"/>
<dbReference type="SMART" id="SM00382">
    <property type="entry name" value="AAA"/>
    <property type="match status" value="1"/>
</dbReference>
<dbReference type="EMBL" id="JPWH01000015">
    <property type="protein sequence ID" value="RCK45956.1"/>
    <property type="molecule type" value="Genomic_DNA"/>
</dbReference>
<organism evidence="5 6">
    <name type="scientific">Thalassospira profundimaris</name>
    <dbReference type="NCBI Taxonomy" id="502049"/>
    <lineage>
        <taxon>Bacteria</taxon>
        <taxon>Pseudomonadati</taxon>
        <taxon>Pseudomonadota</taxon>
        <taxon>Alphaproteobacteria</taxon>
        <taxon>Rhodospirillales</taxon>
        <taxon>Thalassospiraceae</taxon>
        <taxon>Thalassospira</taxon>
    </lineage>
</organism>
<dbReference type="PANTHER" id="PTHR30121">
    <property type="entry name" value="UNCHARACTERIZED PROTEIN YJGR-RELATED"/>
    <property type="match status" value="1"/>
</dbReference>
<evidence type="ECO:0000313" key="6">
    <source>
        <dbReference type="Proteomes" id="UP000252517"/>
    </source>
</evidence>
<dbReference type="AlphaFoldDB" id="A0A367WWX6"/>
<sequence>MLNLTEYRKRPALLADYLPWACLVAPGVVLNKDGSFQRSARFRGPDLESATESELIGTCARINNVLRRFGSNWALFFEAERHAARDYPASDFPDPVSLLVDEERRAAFEQTDALFESSYLLTFVYLPPAETIGRMEGMLVEGGDTSPGRGRPGSDYRDHLDAFVQQTDRALDLLGQLMPEVAPLSDEETLTYLHNCISNKRHPIAAPEIPVYLDAVLVDTSLTGGLAPMLGDAHLRVLTVLGFPGSTTPGLLDALNHLGFEYRWMTRFLTVDKAAAEKVIKRFRRQWFAKRKSIAAIIKEVMTNEQSVLVDTDADNKTEDADIALQELGADLVAYGYVTTTFIVWDEDAGTVREKIRAVQRVIDGRGFATIEESANAVEAWLSSLPGHVYANVRQAPINTLNLAHLMPLSATWAGPARNDHLDGPPLITVRTNGTTPFRLVTHIGDVGHTLVVGPTGAGKSVLLSLIALQFRRYPDAQITLFDKGGSARAAVLGMGGDWFDLGAATEGVEDALAFQPLARIDLTAERSFAQDWVLGLLAHEGVAVTPEVKDAVWSALSNLAAAPQPERTLTGLATLLQRSELRQALQPYTLEGPYGRLLDADDDRLKLSAVQCFEMEELMHETGAVLPVLTYLFHRLEERFDGRPSLLILDEAWLFLDNPAFAARIREWLKTLRKQNVSVVFATQGLSDVAGSSIAPAIIESCPSRIFLPNDRAIEPQAKAVYEAFGLNDRQIEIIASAVEKRDYYFQSRKGNRLFDLDLGPVALAFTGSSTKPDHALMTELIAAHGEEEFADSWLRAKGLDWAADLIVPDELQHTIEQTKETFHETTA</sequence>
<dbReference type="SUPFAM" id="SSF52540">
    <property type="entry name" value="P-loop containing nucleoside triphosphate hydrolases"/>
    <property type="match status" value="1"/>
</dbReference>
<dbReference type="RefSeq" id="WP_114089452.1">
    <property type="nucleotide sequence ID" value="NZ_JPWH01000015.1"/>
</dbReference>
<dbReference type="PANTHER" id="PTHR30121:SF12">
    <property type="entry name" value="TYPE IV SECRETION SYSTEM PROTEIN CAGE"/>
    <property type="match status" value="1"/>
</dbReference>
<dbReference type="InterPro" id="IPR003593">
    <property type="entry name" value="AAA+_ATPase"/>
</dbReference>
<dbReference type="Gene3D" id="3.40.50.300">
    <property type="entry name" value="P-loop containing nucleotide triphosphate hydrolases"/>
    <property type="match status" value="2"/>
</dbReference>
<evidence type="ECO:0000313" key="5">
    <source>
        <dbReference type="EMBL" id="RCK45956.1"/>
    </source>
</evidence>
<dbReference type="Pfam" id="PF19044">
    <property type="entry name" value="P-loop_TraG"/>
    <property type="match status" value="1"/>
</dbReference>
<feature type="domain" description="AAA+ ATPase" evidence="4">
    <location>
        <begin position="446"/>
        <end position="713"/>
    </location>
</feature>
<comment type="similarity">
    <text evidence="1">Belongs to the TrbE/VirB4 family.</text>
</comment>
<proteinExistence type="inferred from homology"/>
<protein>
    <submittedName>
        <fullName evidence="5">Conjugal transfer protein TrbE</fullName>
    </submittedName>
</protein>
<keyword evidence="3" id="KW-0067">ATP-binding</keyword>